<feature type="transmembrane region" description="Helical" evidence="7">
    <location>
        <begin position="46"/>
        <end position="74"/>
    </location>
</feature>
<evidence type="ECO:0000313" key="14">
    <source>
        <dbReference type="Proteomes" id="UP000254040"/>
    </source>
</evidence>
<dbReference type="PROSITE" id="PS50883">
    <property type="entry name" value="EAL"/>
    <property type="match status" value="1"/>
</dbReference>
<dbReference type="PROSITE" id="PS50112">
    <property type="entry name" value="PAS"/>
    <property type="match status" value="1"/>
</dbReference>
<feature type="transmembrane region" description="Helical" evidence="7">
    <location>
        <begin position="15"/>
        <end position="34"/>
    </location>
</feature>
<dbReference type="SMART" id="SM00086">
    <property type="entry name" value="PAC"/>
    <property type="match status" value="1"/>
</dbReference>
<dbReference type="OrthoDB" id="5652464at2"/>
<dbReference type="EMBL" id="UGOG01000001">
    <property type="protein sequence ID" value="STX63101.1"/>
    <property type="molecule type" value="Genomic_DNA"/>
</dbReference>
<dbReference type="RefSeq" id="WP_065236035.1">
    <property type="nucleotide sequence ID" value="NZ_CAAAJG010000060.1"/>
</dbReference>
<keyword evidence="6 7" id="KW-0472">Membrane</keyword>
<dbReference type="PANTHER" id="PTHR44757:SF2">
    <property type="entry name" value="BIOFILM ARCHITECTURE MAINTENANCE PROTEIN MBAA"/>
    <property type="match status" value="1"/>
</dbReference>
<evidence type="ECO:0000256" key="4">
    <source>
        <dbReference type="ARBA" id="ARBA00022692"/>
    </source>
</evidence>
<dbReference type="InterPro" id="IPR000160">
    <property type="entry name" value="GGDEF_dom"/>
</dbReference>
<evidence type="ECO:0000313" key="13">
    <source>
        <dbReference type="Proteomes" id="UP000054985"/>
    </source>
</evidence>
<dbReference type="SUPFAM" id="SSF141868">
    <property type="entry name" value="EAL domain-like"/>
    <property type="match status" value="1"/>
</dbReference>
<dbReference type="NCBIfam" id="TIGR00254">
    <property type="entry name" value="GGDEF"/>
    <property type="match status" value="1"/>
</dbReference>
<feature type="transmembrane region" description="Helical" evidence="7">
    <location>
        <begin position="125"/>
        <end position="151"/>
    </location>
</feature>
<dbReference type="Gene3D" id="3.30.450.20">
    <property type="entry name" value="PAS domain"/>
    <property type="match status" value="1"/>
</dbReference>
<keyword evidence="3" id="KW-1003">Cell membrane</keyword>
<evidence type="ECO:0000256" key="2">
    <source>
        <dbReference type="ARBA" id="ARBA00004651"/>
    </source>
</evidence>
<evidence type="ECO:0000256" key="3">
    <source>
        <dbReference type="ARBA" id="ARBA00022475"/>
    </source>
</evidence>
<evidence type="ECO:0000259" key="10">
    <source>
        <dbReference type="PROSITE" id="PS50887"/>
    </source>
</evidence>
<dbReference type="NCBIfam" id="TIGR00229">
    <property type="entry name" value="sensory_box"/>
    <property type="match status" value="1"/>
</dbReference>
<feature type="transmembrane region" description="Helical" evidence="7">
    <location>
        <begin position="163"/>
        <end position="185"/>
    </location>
</feature>
<comment type="cofactor">
    <cofactor evidence="1">
        <name>Mg(2+)</name>
        <dbReference type="ChEBI" id="CHEBI:18420"/>
    </cofactor>
</comment>
<dbReference type="SMART" id="SM00091">
    <property type="entry name" value="PAS"/>
    <property type="match status" value="1"/>
</dbReference>
<dbReference type="InterPro" id="IPR001633">
    <property type="entry name" value="EAL_dom"/>
</dbReference>
<evidence type="ECO:0000256" key="5">
    <source>
        <dbReference type="ARBA" id="ARBA00022989"/>
    </source>
</evidence>
<feature type="transmembrane region" description="Helical" evidence="7">
    <location>
        <begin position="476"/>
        <end position="500"/>
    </location>
</feature>
<sequence length="1092" mass="123748">MNGLHLLKSSVKHNLAVLLFYIVTGYLGLMLAVPPGYATAIWPPSGIALGFVLVYGLSTLPGIFIGSFILNFYITWNNVGNAFDVFVLVTGVITGTGAVLQALTGWSLIKYFIQLNNPLHLPKDILLFALLSGPVSCLVNATLSNAGLYWIGALVPENVLTSWVTWWTGDSIGVLIFTPVILITLAQPAKLWRSRLVPILLPLCLTFCIIFLAHLFYSQAEFKRVQSKFIELTQYKFSRLADQLHLTVEIGKEMAVFFTIAPDISKDAFQSLAHLIIRENSSIQSIIWVPKAVDRTKGNIKSQFPITNNFSGHDASSGTKKDEYTVLYSLSETKDTVQKGDTLSSILHLNTVEQLLKKDSSIVVPSNTSKNARLDGMSIATPVLSKNTIVGFIVLRINIHELFNQNFNNFLKYSHLTITNPGDDENQRTVYEIYNQHVFMNPSRLVHVSSNFVFAGQTWEFNATSSPYFINREYSWQVWLSLTTTLFFCVFMNIILFILYGQRYLIQFLAEARTMQLQAEQAKNKLLLNATGEGVLRIDLDYKIAFINTAAAKMLGYSSDELKDESIYKILIEKVVPDRAPPLESLSVYRAIHEQSVIKTKEAIFWKKDHSYIWVEYTCIPIIVDNTVNGAAIIFSDISERLENEAKLMNMAHVDPLTKLPNRLSFFEFLEHAIARAQRSKKQFAICFIDLDNFKTINDTLGHLYGDKLLSLLPQKISPHLRDTDYFARIGGDEFGLICEETYKINDVTRIVKRILAAFEKPTKIDDQYVKVSLSIGIALFPKNGIDSETLLNSADNAMYQSKGKGKSTFSFYSESANEKLLRYNQIEDFLLQAIKEKSYRIYYQPMLHAVTHKILGIEALLRWDDEHLKDVPLAESLLIAEDRGIIYELGKLILQQAFKEYREHFESKSNLLLAINISIKQIENTSFIRFLQVLLKKFRIQPQNLCLEINENSLINESEYVISVMNRLNGFGVQFALDDFGIGYSSIHLLKKLPISFIKIDRSFIKELDMNSDDATIVLTTIQLSHGLGLQTIAEGVENTMQLELLNKWGCNLVQGYYFAQPMPLNELLDWIKAHELALKMKQSKDDSDSS</sequence>
<dbReference type="InterPro" id="IPR035965">
    <property type="entry name" value="PAS-like_dom_sf"/>
</dbReference>
<keyword evidence="13" id="KW-1185">Reference proteome</keyword>
<dbReference type="InterPro" id="IPR001610">
    <property type="entry name" value="PAC"/>
</dbReference>
<accession>A0A378K5F6</accession>
<name>A0A378K5F6_9GAMM</name>
<dbReference type="AlphaFoldDB" id="A0A378K5F6"/>
<dbReference type="InterPro" id="IPR043128">
    <property type="entry name" value="Rev_trsase/Diguanyl_cyclase"/>
</dbReference>
<feature type="transmembrane region" description="Helical" evidence="7">
    <location>
        <begin position="197"/>
        <end position="217"/>
    </location>
</feature>
<dbReference type="InterPro" id="IPR052155">
    <property type="entry name" value="Biofilm_reg_signaling"/>
</dbReference>
<dbReference type="Pfam" id="PF05231">
    <property type="entry name" value="MASE1"/>
    <property type="match status" value="1"/>
</dbReference>
<feature type="domain" description="PAS" evidence="8">
    <location>
        <begin position="520"/>
        <end position="595"/>
    </location>
</feature>
<reference evidence="11 13" key="1">
    <citation type="submission" date="2015-11" db="EMBL/GenBank/DDBJ databases">
        <title>Genomic analysis of 38 Legionella species identifies large and diverse effector repertoires.</title>
        <authorList>
            <person name="Burstein D."/>
            <person name="Amaro F."/>
            <person name="Zusman T."/>
            <person name="Lifshitz Z."/>
            <person name="Cohen O."/>
            <person name="Gilbert J.A."/>
            <person name="Pupko T."/>
            <person name="Shuman H.A."/>
            <person name="Segal G."/>
        </authorList>
    </citation>
    <scope>NUCLEOTIDE SEQUENCE [LARGE SCALE GENOMIC DNA]</scope>
    <source>
        <strain evidence="11 13">ATCC 43877</strain>
    </source>
</reference>
<evidence type="ECO:0000256" key="6">
    <source>
        <dbReference type="ARBA" id="ARBA00023136"/>
    </source>
</evidence>
<dbReference type="CDD" id="cd01949">
    <property type="entry name" value="GGDEF"/>
    <property type="match status" value="1"/>
</dbReference>
<dbReference type="PANTHER" id="PTHR44757">
    <property type="entry name" value="DIGUANYLATE CYCLASE DGCP"/>
    <property type="match status" value="1"/>
</dbReference>
<evidence type="ECO:0000256" key="7">
    <source>
        <dbReference type="SAM" id="Phobius"/>
    </source>
</evidence>
<keyword evidence="4 7" id="KW-0812">Transmembrane</keyword>
<feature type="transmembrane region" description="Helical" evidence="7">
    <location>
        <begin position="86"/>
        <end position="113"/>
    </location>
</feature>
<reference evidence="12 14" key="2">
    <citation type="submission" date="2018-06" db="EMBL/GenBank/DDBJ databases">
        <authorList>
            <consortium name="Pathogen Informatics"/>
            <person name="Doyle S."/>
        </authorList>
    </citation>
    <scope>NUCLEOTIDE SEQUENCE [LARGE SCALE GENOMIC DNA]</scope>
    <source>
        <strain evidence="12 14">NCTC12239</strain>
    </source>
</reference>
<dbReference type="STRING" id="39962.Lmor_0613"/>
<dbReference type="SUPFAM" id="SSF55785">
    <property type="entry name" value="PYP-like sensor domain (PAS domain)"/>
    <property type="match status" value="1"/>
</dbReference>
<proteinExistence type="predicted"/>
<dbReference type="InterPro" id="IPR035919">
    <property type="entry name" value="EAL_sf"/>
</dbReference>
<dbReference type="CDD" id="cd00130">
    <property type="entry name" value="PAS"/>
    <property type="match status" value="1"/>
</dbReference>
<dbReference type="GO" id="GO:0003824">
    <property type="term" value="F:catalytic activity"/>
    <property type="evidence" value="ECO:0007669"/>
    <property type="project" value="UniProtKB-ARBA"/>
</dbReference>
<feature type="domain" description="EAL" evidence="9">
    <location>
        <begin position="824"/>
        <end position="1077"/>
    </location>
</feature>
<dbReference type="EMBL" id="LNYN01000013">
    <property type="protein sequence ID" value="KTD37421.1"/>
    <property type="molecule type" value="Genomic_DNA"/>
</dbReference>
<dbReference type="PROSITE" id="PS50887">
    <property type="entry name" value="GGDEF"/>
    <property type="match status" value="1"/>
</dbReference>
<dbReference type="Pfam" id="PF00990">
    <property type="entry name" value="GGDEF"/>
    <property type="match status" value="1"/>
</dbReference>
<dbReference type="Proteomes" id="UP000254040">
    <property type="component" value="Unassembled WGS sequence"/>
</dbReference>
<evidence type="ECO:0000259" key="8">
    <source>
        <dbReference type="PROSITE" id="PS50112"/>
    </source>
</evidence>
<evidence type="ECO:0000256" key="1">
    <source>
        <dbReference type="ARBA" id="ARBA00001946"/>
    </source>
</evidence>
<evidence type="ECO:0000313" key="12">
    <source>
        <dbReference type="EMBL" id="STX63101.1"/>
    </source>
</evidence>
<dbReference type="InterPro" id="IPR000014">
    <property type="entry name" value="PAS"/>
</dbReference>
<keyword evidence="5 7" id="KW-1133">Transmembrane helix</keyword>
<dbReference type="FunFam" id="3.30.70.270:FF:000001">
    <property type="entry name" value="Diguanylate cyclase domain protein"/>
    <property type="match status" value="1"/>
</dbReference>
<evidence type="ECO:0000313" key="11">
    <source>
        <dbReference type="EMBL" id="KTD37421.1"/>
    </source>
</evidence>
<dbReference type="Pfam" id="PF13426">
    <property type="entry name" value="PAS_9"/>
    <property type="match status" value="1"/>
</dbReference>
<dbReference type="InterPro" id="IPR007895">
    <property type="entry name" value="MASE1"/>
</dbReference>
<dbReference type="SMART" id="SM00052">
    <property type="entry name" value="EAL"/>
    <property type="match status" value="1"/>
</dbReference>
<organism evidence="12 14">
    <name type="scientific">Legionella moravica</name>
    <dbReference type="NCBI Taxonomy" id="39962"/>
    <lineage>
        <taxon>Bacteria</taxon>
        <taxon>Pseudomonadati</taxon>
        <taxon>Pseudomonadota</taxon>
        <taxon>Gammaproteobacteria</taxon>
        <taxon>Legionellales</taxon>
        <taxon>Legionellaceae</taxon>
        <taxon>Legionella</taxon>
    </lineage>
</organism>
<dbReference type="GO" id="GO:0005886">
    <property type="term" value="C:plasma membrane"/>
    <property type="evidence" value="ECO:0007669"/>
    <property type="project" value="UniProtKB-SubCell"/>
</dbReference>
<dbReference type="Gene3D" id="3.20.20.450">
    <property type="entry name" value="EAL domain"/>
    <property type="match status" value="1"/>
</dbReference>
<evidence type="ECO:0000259" key="9">
    <source>
        <dbReference type="PROSITE" id="PS50883"/>
    </source>
</evidence>
<dbReference type="InterPro" id="IPR029787">
    <property type="entry name" value="Nucleotide_cyclase"/>
</dbReference>
<dbReference type="SUPFAM" id="SSF55073">
    <property type="entry name" value="Nucleotide cyclase"/>
    <property type="match status" value="1"/>
</dbReference>
<gene>
    <name evidence="12" type="primary">cph2_5</name>
    <name evidence="11" type="ORF">Lmor_0613</name>
    <name evidence="12" type="ORF">NCTC12239_02043</name>
</gene>
<feature type="domain" description="GGDEF" evidence="10">
    <location>
        <begin position="682"/>
        <end position="815"/>
    </location>
</feature>
<dbReference type="Gene3D" id="3.30.70.270">
    <property type="match status" value="1"/>
</dbReference>
<dbReference type="SMART" id="SM00267">
    <property type="entry name" value="GGDEF"/>
    <property type="match status" value="1"/>
</dbReference>
<protein>
    <submittedName>
        <fullName evidence="12">Sensory box/GGDEF domain protein</fullName>
    </submittedName>
</protein>
<dbReference type="Pfam" id="PF00563">
    <property type="entry name" value="EAL"/>
    <property type="match status" value="1"/>
</dbReference>
<comment type="subcellular location">
    <subcellularLocation>
        <location evidence="2">Cell membrane</location>
        <topology evidence="2">Multi-pass membrane protein</topology>
    </subcellularLocation>
</comment>
<dbReference type="CDD" id="cd01948">
    <property type="entry name" value="EAL"/>
    <property type="match status" value="1"/>
</dbReference>
<dbReference type="Proteomes" id="UP000054985">
    <property type="component" value="Unassembled WGS sequence"/>
</dbReference>